<organism evidence="2 3">
    <name type="scientific">Streptomyces cyanogenus</name>
    <dbReference type="NCBI Taxonomy" id="80860"/>
    <lineage>
        <taxon>Bacteria</taxon>
        <taxon>Bacillati</taxon>
        <taxon>Actinomycetota</taxon>
        <taxon>Actinomycetes</taxon>
        <taxon>Kitasatosporales</taxon>
        <taxon>Streptomycetaceae</taxon>
        <taxon>Streptomyces</taxon>
    </lineage>
</organism>
<keyword evidence="3" id="KW-1185">Reference proteome</keyword>
<name>A0ABX7TQI1_STRCY</name>
<dbReference type="EMBL" id="CP071839">
    <property type="protein sequence ID" value="QTD97741.1"/>
    <property type="molecule type" value="Genomic_DNA"/>
</dbReference>
<proteinExistence type="predicted"/>
<feature type="region of interest" description="Disordered" evidence="1">
    <location>
        <begin position="73"/>
        <end position="100"/>
    </location>
</feature>
<evidence type="ECO:0000313" key="3">
    <source>
        <dbReference type="Proteomes" id="UP000663908"/>
    </source>
</evidence>
<gene>
    <name evidence="2" type="ORF">S1361_10320</name>
</gene>
<protein>
    <submittedName>
        <fullName evidence="2">Uncharacterized protein</fullName>
    </submittedName>
</protein>
<evidence type="ECO:0000256" key="1">
    <source>
        <dbReference type="SAM" id="MobiDB-lite"/>
    </source>
</evidence>
<evidence type="ECO:0000313" key="2">
    <source>
        <dbReference type="EMBL" id="QTD97741.1"/>
    </source>
</evidence>
<reference evidence="2 3" key="1">
    <citation type="submission" date="2021-03" db="EMBL/GenBank/DDBJ databases">
        <title>Complete genome sequence of Streptomyces cyanogenus S136, producer of anticancer angucycline landomycin A.</title>
        <authorList>
            <person name="Hrab P."/>
            <person name="Ruckert C."/>
            <person name="Busche T."/>
            <person name="Ostash I."/>
            <person name="Kalinowski J."/>
            <person name="Fedorenko V."/>
            <person name="Yushchuk O."/>
            <person name="Ostash B."/>
        </authorList>
    </citation>
    <scope>NUCLEOTIDE SEQUENCE [LARGE SCALE GENOMIC DNA]</scope>
    <source>
        <strain evidence="2 3">S136</strain>
    </source>
</reference>
<sequence length="156" mass="16614">MVNSRMAAAVTAFRPPPRAGRHRMNSPIPAGGGARGRPATRPLSPLEQRVLAKLLSAEFPGAQELRNQLAHTRVTRPWGSESPSVDLDVPPGVPEARIDDGIVPATGTVMDDAGELFGELLLWVSGGRLSALEFSWYGDTAPTELPDPDLVTVSVQ</sequence>
<accession>A0ABX7TQI1</accession>
<dbReference type="Proteomes" id="UP000663908">
    <property type="component" value="Chromosome"/>
</dbReference>
<feature type="region of interest" description="Disordered" evidence="1">
    <location>
        <begin position="15"/>
        <end position="41"/>
    </location>
</feature>